<comment type="function">
    <text evidence="6">Removes the formyl group from the N-terminal Met of newly synthesized proteins. Requires at least a dipeptide for an efficient rate of reaction. N-terminal L-methionine is a prerequisite for activity but the enzyme has broad specificity at other positions.</text>
</comment>
<proteinExistence type="inferred from homology"/>
<keyword evidence="9" id="KW-1185">Reference proteome</keyword>
<dbReference type="EMBL" id="CP063169">
    <property type="protein sequence ID" value="QOR72204.1"/>
    <property type="molecule type" value="Genomic_DNA"/>
</dbReference>
<dbReference type="InterPro" id="IPR036821">
    <property type="entry name" value="Peptide_deformylase_sf"/>
</dbReference>
<dbReference type="Gene3D" id="3.90.45.10">
    <property type="entry name" value="Peptide deformylase"/>
    <property type="match status" value="1"/>
</dbReference>
<evidence type="ECO:0000256" key="6">
    <source>
        <dbReference type="HAMAP-Rule" id="MF_00163"/>
    </source>
</evidence>
<evidence type="ECO:0000256" key="4">
    <source>
        <dbReference type="ARBA" id="ARBA00022917"/>
    </source>
</evidence>
<dbReference type="SUPFAM" id="SSF56420">
    <property type="entry name" value="Peptide deformylase"/>
    <property type="match status" value="1"/>
</dbReference>
<dbReference type="PANTHER" id="PTHR10458">
    <property type="entry name" value="PEPTIDE DEFORMYLASE"/>
    <property type="match status" value="1"/>
</dbReference>
<evidence type="ECO:0000313" key="8">
    <source>
        <dbReference type="EMBL" id="QOR72204.1"/>
    </source>
</evidence>
<keyword evidence="2 6" id="KW-0479">Metal-binding</keyword>
<dbReference type="HAMAP" id="MF_00163">
    <property type="entry name" value="Pep_deformylase"/>
    <property type="match status" value="1"/>
</dbReference>
<feature type="active site" evidence="6">
    <location>
        <position position="209"/>
    </location>
</feature>
<evidence type="ECO:0000256" key="1">
    <source>
        <dbReference type="ARBA" id="ARBA00010759"/>
    </source>
</evidence>
<dbReference type="GO" id="GO:0006412">
    <property type="term" value="P:translation"/>
    <property type="evidence" value="ECO:0007669"/>
    <property type="project" value="UniProtKB-UniRule"/>
</dbReference>
<feature type="binding site" evidence="6">
    <location>
        <position position="212"/>
    </location>
    <ligand>
        <name>Fe cation</name>
        <dbReference type="ChEBI" id="CHEBI:24875"/>
    </ligand>
</feature>
<feature type="region of interest" description="Disordered" evidence="7">
    <location>
        <begin position="1"/>
        <end position="47"/>
    </location>
</feature>
<evidence type="ECO:0000256" key="3">
    <source>
        <dbReference type="ARBA" id="ARBA00022801"/>
    </source>
</evidence>
<keyword evidence="4 6" id="KW-0648">Protein biosynthesis</keyword>
<reference evidence="8 9" key="1">
    <citation type="submission" date="2020-10" db="EMBL/GenBank/DDBJ databases">
        <title>Haloactinobacterium sp. RN3S43, a bacterium isolated from saline soil.</title>
        <authorList>
            <person name="Sun J.-Q."/>
        </authorList>
    </citation>
    <scope>NUCLEOTIDE SEQUENCE [LARGE SCALE GENOMIC DNA]</scope>
    <source>
        <strain evidence="8 9">RN3S43</strain>
    </source>
</reference>
<comment type="similarity">
    <text evidence="1 6">Belongs to the polypeptide deformylase family.</text>
</comment>
<organism evidence="8 9">
    <name type="scientific">Ruania alkalisoli</name>
    <dbReference type="NCBI Taxonomy" id="2779775"/>
    <lineage>
        <taxon>Bacteria</taxon>
        <taxon>Bacillati</taxon>
        <taxon>Actinomycetota</taxon>
        <taxon>Actinomycetes</taxon>
        <taxon>Micrococcales</taxon>
        <taxon>Ruaniaceae</taxon>
        <taxon>Ruania</taxon>
    </lineage>
</organism>
<dbReference type="InterPro" id="IPR023635">
    <property type="entry name" value="Peptide_deformylase"/>
</dbReference>
<dbReference type="EC" id="3.5.1.88" evidence="6"/>
<feature type="compositionally biased region" description="Basic and acidic residues" evidence="7">
    <location>
        <begin position="12"/>
        <end position="34"/>
    </location>
</feature>
<keyword evidence="5 6" id="KW-0408">Iron</keyword>
<gene>
    <name evidence="6 8" type="primary">def</name>
    <name evidence="8" type="ORF">IM660_08230</name>
</gene>
<dbReference type="NCBIfam" id="NF001159">
    <property type="entry name" value="PRK00150.1-3"/>
    <property type="match status" value="1"/>
</dbReference>
<comment type="cofactor">
    <cofactor evidence="6">
        <name>Fe(2+)</name>
        <dbReference type="ChEBI" id="CHEBI:29033"/>
    </cofactor>
    <text evidence="6">Binds 1 Fe(2+) ion.</text>
</comment>
<evidence type="ECO:0000256" key="2">
    <source>
        <dbReference type="ARBA" id="ARBA00022723"/>
    </source>
</evidence>
<dbReference type="AlphaFoldDB" id="A0A7M1SZ09"/>
<dbReference type="PANTHER" id="PTHR10458:SF2">
    <property type="entry name" value="PEPTIDE DEFORMYLASE, MITOCHONDRIAL"/>
    <property type="match status" value="1"/>
</dbReference>
<accession>A0A7M1SZ09</accession>
<sequence>MAWCGRAQPCSEIRKNGRHEREQPRHRDAEERGVPEQGTAASVQEGHSMSTTIVQGAEVEDYPEIPPEARRGRAMRVTEIGEAVLHERCADVTAFGTDELRTLVDDMFATMLVAEGVGLAANQVDVNLRLFVYDLTDTDGTRYVGHVANPEVEVTSSETEETEEGCLSVPGPGADLFRPLDVRLRGVDITGAPVEMTAHGYLARCFQHETDHTNGRLYVDLLSKRIRKRVLRDMEHLREEVLERRESVSRMHEKEPVTYPER</sequence>
<dbReference type="CDD" id="cd00487">
    <property type="entry name" value="Pep_deformylase"/>
    <property type="match status" value="1"/>
</dbReference>
<dbReference type="GO" id="GO:0042586">
    <property type="term" value="F:peptide deformylase activity"/>
    <property type="evidence" value="ECO:0007669"/>
    <property type="project" value="UniProtKB-UniRule"/>
</dbReference>
<evidence type="ECO:0000256" key="5">
    <source>
        <dbReference type="ARBA" id="ARBA00023004"/>
    </source>
</evidence>
<name>A0A7M1SZ09_9MICO</name>
<feature type="binding site" evidence="6">
    <location>
        <position position="166"/>
    </location>
    <ligand>
        <name>Fe cation</name>
        <dbReference type="ChEBI" id="CHEBI:24875"/>
    </ligand>
</feature>
<protein>
    <recommendedName>
        <fullName evidence="6">Peptide deformylase</fullName>
        <shortName evidence="6">PDF</shortName>
        <ecNumber evidence="6">3.5.1.88</ecNumber>
    </recommendedName>
    <alternativeName>
        <fullName evidence="6">Polypeptide deformylase</fullName>
    </alternativeName>
</protein>
<comment type="catalytic activity">
    <reaction evidence="6">
        <text>N-terminal N-formyl-L-methionyl-[peptide] + H2O = N-terminal L-methionyl-[peptide] + formate</text>
        <dbReference type="Rhea" id="RHEA:24420"/>
        <dbReference type="Rhea" id="RHEA-COMP:10639"/>
        <dbReference type="Rhea" id="RHEA-COMP:10640"/>
        <dbReference type="ChEBI" id="CHEBI:15377"/>
        <dbReference type="ChEBI" id="CHEBI:15740"/>
        <dbReference type="ChEBI" id="CHEBI:49298"/>
        <dbReference type="ChEBI" id="CHEBI:64731"/>
        <dbReference type="EC" id="3.5.1.88"/>
    </reaction>
</comment>
<dbReference type="KEGG" id="halt:IM660_08230"/>
<dbReference type="Proteomes" id="UP000593758">
    <property type="component" value="Chromosome"/>
</dbReference>
<dbReference type="NCBIfam" id="TIGR00079">
    <property type="entry name" value="pept_deformyl"/>
    <property type="match status" value="1"/>
</dbReference>
<dbReference type="Pfam" id="PF01327">
    <property type="entry name" value="Pep_deformylase"/>
    <property type="match status" value="1"/>
</dbReference>
<feature type="binding site" evidence="6">
    <location>
        <position position="208"/>
    </location>
    <ligand>
        <name>Fe cation</name>
        <dbReference type="ChEBI" id="CHEBI:24875"/>
    </ligand>
</feature>
<dbReference type="PRINTS" id="PR01576">
    <property type="entry name" value="PDEFORMYLASE"/>
</dbReference>
<evidence type="ECO:0000313" key="9">
    <source>
        <dbReference type="Proteomes" id="UP000593758"/>
    </source>
</evidence>
<keyword evidence="3 6" id="KW-0378">Hydrolase</keyword>
<dbReference type="GO" id="GO:0046872">
    <property type="term" value="F:metal ion binding"/>
    <property type="evidence" value="ECO:0007669"/>
    <property type="project" value="UniProtKB-KW"/>
</dbReference>
<evidence type="ECO:0000256" key="7">
    <source>
        <dbReference type="SAM" id="MobiDB-lite"/>
    </source>
</evidence>